<evidence type="ECO:0000256" key="2">
    <source>
        <dbReference type="SAM" id="Phobius"/>
    </source>
</evidence>
<feature type="compositionally biased region" description="Low complexity" evidence="1">
    <location>
        <begin position="359"/>
        <end position="369"/>
    </location>
</feature>
<keyword evidence="2" id="KW-1133">Transmembrane helix</keyword>
<dbReference type="EMBL" id="BOMW01000069">
    <property type="protein sequence ID" value="GIF08889.1"/>
    <property type="molecule type" value="Genomic_DNA"/>
</dbReference>
<feature type="domain" description="HTH cro/C1-type" evidence="3">
    <location>
        <begin position="139"/>
        <end position="211"/>
    </location>
</feature>
<comment type="caution">
    <text evidence="4">The sequence shown here is derived from an EMBL/GenBank/DDBJ whole genome shotgun (WGS) entry which is preliminary data.</text>
</comment>
<feature type="compositionally biased region" description="Polar residues" evidence="1">
    <location>
        <begin position="370"/>
        <end position="383"/>
    </location>
</feature>
<protein>
    <recommendedName>
        <fullName evidence="3">HTH cro/C1-type domain-containing protein</fullName>
    </recommendedName>
</protein>
<keyword evidence="2" id="KW-0472">Membrane</keyword>
<sequence length="496" mass="53492">MKTATGRREAPLPVNGPPSLLRLAKVLRAGRRTSGLSYRELAEMTKYSIPALSVAASGKKLASWEVTQAYLMACGITGEAALGKAKNLWKAASDEQRRLRTEQKIAEQSATRAGSDEIGPAYGDIDFSSIDNLRSFADALATVRETAGLTVRQIIDRSQTSTAGTAYESIDGKVLQLKRTTVYDVINKKIRPSAEFTALYLHACGLTDEQVTRWVDCLKAVQDTERRITAALKALTSEGPTIGTTLTSRRPNSPDSWNAIVTSPSEAGTTAVLEERPQLAHPDHPQDTPAASKLIRRQPRWLTTDDRAPDSDDHDESAAVPPQDAQAETAPEQTERPDPEATSTQTPQERQEEQPPAPNNTTALPTAGAQTSAGQGHPTTDTGPSGPLEQHHEAVEAPPDDTADADVLTTAPAPAHSSALPEDPKTTDTPRTHRRGARERRSYGHPPEPYAIQFTWHGARNSIQLTIDRDIASAVIKMAALTLTLSLALVALLFLP</sequence>
<accession>A0A919TNL5</accession>
<feature type="compositionally biased region" description="Basic and acidic residues" evidence="1">
    <location>
        <begin position="422"/>
        <end position="431"/>
    </location>
</feature>
<reference evidence="4" key="1">
    <citation type="submission" date="2021-01" db="EMBL/GenBank/DDBJ databases">
        <title>Whole genome shotgun sequence of Actinoplanes siamensis NBRC 109076.</title>
        <authorList>
            <person name="Komaki H."/>
            <person name="Tamura T."/>
        </authorList>
    </citation>
    <scope>NUCLEOTIDE SEQUENCE</scope>
    <source>
        <strain evidence="4">NBRC 109076</strain>
    </source>
</reference>
<evidence type="ECO:0000313" key="4">
    <source>
        <dbReference type="EMBL" id="GIF08889.1"/>
    </source>
</evidence>
<dbReference type="GO" id="GO:0003677">
    <property type="term" value="F:DNA binding"/>
    <property type="evidence" value="ECO:0007669"/>
    <property type="project" value="InterPro"/>
</dbReference>
<dbReference type="SUPFAM" id="SSF47413">
    <property type="entry name" value="lambda repressor-like DNA-binding domains"/>
    <property type="match status" value="1"/>
</dbReference>
<gene>
    <name evidence="4" type="ORF">Asi03nite_64270</name>
</gene>
<keyword evidence="2" id="KW-0812">Transmembrane</keyword>
<evidence type="ECO:0000313" key="5">
    <source>
        <dbReference type="Proteomes" id="UP000629619"/>
    </source>
</evidence>
<dbReference type="AlphaFoldDB" id="A0A919TNL5"/>
<evidence type="ECO:0000259" key="3">
    <source>
        <dbReference type="SMART" id="SM00530"/>
    </source>
</evidence>
<organism evidence="4 5">
    <name type="scientific">Actinoplanes siamensis</name>
    <dbReference type="NCBI Taxonomy" id="1223317"/>
    <lineage>
        <taxon>Bacteria</taxon>
        <taxon>Bacillati</taxon>
        <taxon>Actinomycetota</taxon>
        <taxon>Actinomycetes</taxon>
        <taxon>Micromonosporales</taxon>
        <taxon>Micromonosporaceae</taxon>
        <taxon>Actinoplanes</taxon>
    </lineage>
</organism>
<name>A0A919TNL5_9ACTN</name>
<feature type="compositionally biased region" description="Low complexity" evidence="1">
    <location>
        <begin position="405"/>
        <end position="415"/>
    </location>
</feature>
<dbReference type="InterPro" id="IPR001387">
    <property type="entry name" value="Cro/C1-type_HTH"/>
</dbReference>
<dbReference type="Proteomes" id="UP000629619">
    <property type="component" value="Unassembled WGS sequence"/>
</dbReference>
<feature type="region of interest" description="Disordered" evidence="1">
    <location>
        <begin position="240"/>
        <end position="262"/>
    </location>
</feature>
<feature type="region of interest" description="Disordered" evidence="1">
    <location>
        <begin position="276"/>
        <end position="448"/>
    </location>
</feature>
<dbReference type="SMART" id="SM00530">
    <property type="entry name" value="HTH_XRE"/>
    <property type="match status" value="2"/>
</dbReference>
<feature type="domain" description="HTH cro/C1-type" evidence="3">
    <location>
        <begin position="26"/>
        <end position="81"/>
    </location>
</feature>
<feature type="transmembrane region" description="Helical" evidence="2">
    <location>
        <begin position="474"/>
        <end position="495"/>
    </location>
</feature>
<dbReference type="InterPro" id="IPR010982">
    <property type="entry name" value="Lambda_DNA-bd_dom_sf"/>
</dbReference>
<feature type="compositionally biased region" description="Basic and acidic residues" evidence="1">
    <location>
        <begin position="276"/>
        <end position="286"/>
    </location>
</feature>
<proteinExistence type="predicted"/>
<keyword evidence="5" id="KW-1185">Reference proteome</keyword>
<evidence type="ECO:0000256" key="1">
    <source>
        <dbReference type="SAM" id="MobiDB-lite"/>
    </source>
</evidence>